<protein>
    <recommendedName>
        <fullName evidence="1">HAT C-terminal dimerisation domain-containing protein</fullName>
    </recommendedName>
</protein>
<dbReference type="GO" id="GO:0046983">
    <property type="term" value="F:protein dimerization activity"/>
    <property type="evidence" value="ECO:0007669"/>
    <property type="project" value="InterPro"/>
</dbReference>
<dbReference type="AlphaFoldDB" id="A0AA47M0T0"/>
<dbReference type="PANTHER" id="PTHR45749:SF21">
    <property type="entry name" value="DUF4371 DOMAIN-CONTAINING PROTEIN"/>
    <property type="match status" value="1"/>
</dbReference>
<dbReference type="SUPFAM" id="SSF53098">
    <property type="entry name" value="Ribonuclease H-like"/>
    <property type="match status" value="1"/>
</dbReference>
<dbReference type="PANTHER" id="PTHR45749">
    <property type="match status" value="1"/>
</dbReference>
<evidence type="ECO:0000313" key="2">
    <source>
        <dbReference type="EMBL" id="KAK0131577.1"/>
    </source>
</evidence>
<reference evidence="2" key="1">
    <citation type="journal article" date="2023" name="Front. Mar. Sci.">
        <title>A new Merluccius polli reference genome to investigate the effects of global change in West African waters.</title>
        <authorList>
            <person name="Mateo J.L."/>
            <person name="Blanco-Fernandez C."/>
            <person name="Garcia-Vazquez E."/>
            <person name="Machado-Schiaffino G."/>
        </authorList>
    </citation>
    <scope>NUCLEOTIDE SEQUENCE</scope>
    <source>
        <strain evidence="2">C29</strain>
        <tissue evidence="2">Fin</tissue>
    </source>
</reference>
<dbReference type="Pfam" id="PF05699">
    <property type="entry name" value="Dimer_Tnp_hAT"/>
    <property type="match status" value="1"/>
</dbReference>
<comment type="caution">
    <text evidence="2">The sequence shown here is derived from an EMBL/GenBank/DDBJ whole genome shotgun (WGS) entry which is preliminary data.</text>
</comment>
<name>A0AA47M0T0_MERPO</name>
<feature type="domain" description="HAT C-terminal dimerisation" evidence="1">
    <location>
        <begin position="390"/>
        <end position="435"/>
    </location>
</feature>
<dbReference type="Proteomes" id="UP001174136">
    <property type="component" value="Unassembled WGS sequence"/>
</dbReference>
<dbReference type="InterPro" id="IPR012337">
    <property type="entry name" value="RNaseH-like_sf"/>
</dbReference>
<sequence>MSMIVTEQIVKDVGESWFTLKVDGTKDPTGSENVSIVVCYMGKDYKMQERLLSMQTTDKCDAQSLTNVVLDELSNAGLDANKILSQCYDGASVMSGREGGIQKLIQNKLNRIALHPLFQPPIAFGDQRAVGFFFGVCNSLYTFLKKPTVATQYKGQKLKRLLDQRWTGHLDTVSVVLKSHTALVDFLKEIGTMGASADVKIEAVGLHKAITERSFKFLTGVMHKVLGLMDPANWMLQAEETDLITAVRLIQSASSCIEDLRSDAEFLKLWADSDADYVVSESLGQREVNIQQECKRLFFGIIDSILSEMAARFSERNGKYMAALDALDPASVNFLEAEKVKPLLDLTNTDMVEAQFTVAREFFKSRCTGQGEEKVTLSHLVAKESTVLSAMPVVMTAFKHALTFWASTATCENSFSMLKNIFTEHRRSMLHRRKAHLIQLAFENDLSRNFKDEWKEMLLRRFHLSGKRRLQLY</sequence>
<proteinExistence type="predicted"/>
<organism evidence="2 3">
    <name type="scientific">Merluccius polli</name>
    <name type="common">Benguela hake</name>
    <name type="synonym">Merluccius cadenati</name>
    <dbReference type="NCBI Taxonomy" id="89951"/>
    <lineage>
        <taxon>Eukaryota</taxon>
        <taxon>Metazoa</taxon>
        <taxon>Chordata</taxon>
        <taxon>Craniata</taxon>
        <taxon>Vertebrata</taxon>
        <taxon>Euteleostomi</taxon>
        <taxon>Actinopterygii</taxon>
        <taxon>Neopterygii</taxon>
        <taxon>Teleostei</taxon>
        <taxon>Neoteleostei</taxon>
        <taxon>Acanthomorphata</taxon>
        <taxon>Zeiogadaria</taxon>
        <taxon>Gadariae</taxon>
        <taxon>Gadiformes</taxon>
        <taxon>Gadoidei</taxon>
        <taxon>Merlucciidae</taxon>
        <taxon>Merluccius</taxon>
    </lineage>
</organism>
<evidence type="ECO:0000313" key="3">
    <source>
        <dbReference type="Proteomes" id="UP001174136"/>
    </source>
</evidence>
<dbReference type="InterPro" id="IPR008906">
    <property type="entry name" value="HATC_C_dom"/>
</dbReference>
<dbReference type="EMBL" id="JAOPHQ010006539">
    <property type="protein sequence ID" value="KAK0131577.1"/>
    <property type="molecule type" value="Genomic_DNA"/>
</dbReference>
<evidence type="ECO:0000259" key="1">
    <source>
        <dbReference type="Pfam" id="PF05699"/>
    </source>
</evidence>
<accession>A0AA47M0T0</accession>
<gene>
    <name evidence="2" type="ORF">N1851_033753</name>
</gene>
<keyword evidence="3" id="KW-1185">Reference proteome</keyword>